<dbReference type="EMBL" id="JAWWNJ010000018">
    <property type="protein sequence ID" value="KAK7036818.1"/>
    <property type="molecule type" value="Genomic_DNA"/>
</dbReference>
<organism evidence="1 2">
    <name type="scientific">Favolaschia claudopus</name>
    <dbReference type="NCBI Taxonomy" id="2862362"/>
    <lineage>
        <taxon>Eukaryota</taxon>
        <taxon>Fungi</taxon>
        <taxon>Dikarya</taxon>
        <taxon>Basidiomycota</taxon>
        <taxon>Agaricomycotina</taxon>
        <taxon>Agaricomycetes</taxon>
        <taxon>Agaricomycetidae</taxon>
        <taxon>Agaricales</taxon>
        <taxon>Marasmiineae</taxon>
        <taxon>Mycenaceae</taxon>
        <taxon>Favolaschia</taxon>
    </lineage>
</organism>
<comment type="caution">
    <text evidence="1">The sequence shown here is derived from an EMBL/GenBank/DDBJ whole genome shotgun (WGS) entry which is preliminary data.</text>
</comment>
<evidence type="ECO:0000313" key="1">
    <source>
        <dbReference type="EMBL" id="KAK7036818.1"/>
    </source>
</evidence>
<evidence type="ECO:0000313" key="2">
    <source>
        <dbReference type="Proteomes" id="UP001362999"/>
    </source>
</evidence>
<dbReference type="AlphaFoldDB" id="A0AAW0CAK6"/>
<sequence length="114" mass="13011">GWAAEHIKFNQTDDVVRYVEQNEGVSSCHWSLIQILILASDFHVRAEGPAAIKEIFDNHHVPDSRDIDIIPPIPKVDQANPNRLPLVMPWAHIAKKCPAAFREYIQKNPIFHGR</sequence>
<keyword evidence="2" id="KW-1185">Reference proteome</keyword>
<gene>
    <name evidence="1" type="ORF">R3P38DRAFT_3480555</name>
</gene>
<protein>
    <submittedName>
        <fullName evidence="1">Uncharacterized protein</fullName>
    </submittedName>
</protein>
<name>A0AAW0CAK6_9AGAR</name>
<proteinExistence type="predicted"/>
<feature type="non-terminal residue" evidence="1">
    <location>
        <position position="114"/>
    </location>
</feature>
<accession>A0AAW0CAK6</accession>
<dbReference type="Proteomes" id="UP001362999">
    <property type="component" value="Unassembled WGS sequence"/>
</dbReference>
<reference evidence="1 2" key="1">
    <citation type="journal article" date="2024" name="J Genomics">
        <title>Draft genome sequencing and assembly of Favolaschia claudopus CIRM-BRFM 2984 isolated from oak limbs.</title>
        <authorList>
            <person name="Navarro D."/>
            <person name="Drula E."/>
            <person name="Chaduli D."/>
            <person name="Cazenave R."/>
            <person name="Ahrendt S."/>
            <person name="Wang J."/>
            <person name="Lipzen A."/>
            <person name="Daum C."/>
            <person name="Barry K."/>
            <person name="Grigoriev I.V."/>
            <person name="Favel A."/>
            <person name="Rosso M.N."/>
            <person name="Martin F."/>
        </authorList>
    </citation>
    <scope>NUCLEOTIDE SEQUENCE [LARGE SCALE GENOMIC DNA]</scope>
    <source>
        <strain evidence="1 2">CIRM-BRFM 2984</strain>
    </source>
</reference>
<feature type="non-terminal residue" evidence="1">
    <location>
        <position position="1"/>
    </location>
</feature>